<dbReference type="Proteomes" id="UP001519460">
    <property type="component" value="Unassembled WGS sequence"/>
</dbReference>
<proteinExistence type="predicted"/>
<protein>
    <submittedName>
        <fullName evidence="1">Uncharacterized protein</fullName>
    </submittedName>
</protein>
<comment type="caution">
    <text evidence="1">The sequence shown here is derived from an EMBL/GenBank/DDBJ whole genome shotgun (WGS) entry which is preliminary data.</text>
</comment>
<name>A0ABD0JZ05_9CAEN</name>
<gene>
    <name evidence="1" type="ORF">BaRGS_00028460</name>
</gene>
<reference evidence="1 2" key="1">
    <citation type="journal article" date="2023" name="Sci. Data">
        <title>Genome assembly of the Korean intertidal mud-creeper Batillaria attramentaria.</title>
        <authorList>
            <person name="Patra A.K."/>
            <person name="Ho P.T."/>
            <person name="Jun S."/>
            <person name="Lee S.J."/>
            <person name="Kim Y."/>
            <person name="Won Y.J."/>
        </authorList>
    </citation>
    <scope>NUCLEOTIDE SEQUENCE [LARGE SCALE GENOMIC DNA]</scope>
    <source>
        <strain evidence="1">Wonlab-2016</strain>
    </source>
</reference>
<sequence length="119" mass="13227">MDRDVAADRKRMRCNIEQSSHPKISGLSICQWDQSECDGLVTILGKTKRDLLKWRETLGRDQINSCQLLSGSCKCQKGILTPRDLARAANIKAKKLETGGRLKSPVLLEESECALLKTG</sequence>
<dbReference type="AlphaFoldDB" id="A0ABD0JZ05"/>
<organism evidence="1 2">
    <name type="scientific">Batillaria attramentaria</name>
    <dbReference type="NCBI Taxonomy" id="370345"/>
    <lineage>
        <taxon>Eukaryota</taxon>
        <taxon>Metazoa</taxon>
        <taxon>Spiralia</taxon>
        <taxon>Lophotrochozoa</taxon>
        <taxon>Mollusca</taxon>
        <taxon>Gastropoda</taxon>
        <taxon>Caenogastropoda</taxon>
        <taxon>Sorbeoconcha</taxon>
        <taxon>Cerithioidea</taxon>
        <taxon>Batillariidae</taxon>
        <taxon>Batillaria</taxon>
    </lineage>
</organism>
<evidence type="ECO:0000313" key="1">
    <source>
        <dbReference type="EMBL" id="KAK7480292.1"/>
    </source>
</evidence>
<keyword evidence="2" id="KW-1185">Reference proteome</keyword>
<dbReference type="EMBL" id="JACVVK020000284">
    <property type="protein sequence ID" value="KAK7480292.1"/>
    <property type="molecule type" value="Genomic_DNA"/>
</dbReference>
<accession>A0ABD0JZ05</accession>
<evidence type="ECO:0000313" key="2">
    <source>
        <dbReference type="Proteomes" id="UP001519460"/>
    </source>
</evidence>